<dbReference type="SUPFAM" id="SSF47188">
    <property type="entry name" value="Hemerythrin-like"/>
    <property type="match status" value="1"/>
</dbReference>
<name>A0A1H2X7H4_THIRO</name>
<dbReference type="InterPro" id="IPR012827">
    <property type="entry name" value="Hemerythrin_metal-bd"/>
</dbReference>
<protein>
    <submittedName>
        <fullName evidence="6">Hemerythrin</fullName>
    </submittedName>
</protein>
<keyword evidence="2" id="KW-0561">Oxygen transport</keyword>
<dbReference type="PROSITE" id="PS00550">
    <property type="entry name" value="HEMERYTHRINS"/>
    <property type="match status" value="1"/>
</dbReference>
<evidence type="ECO:0000256" key="1">
    <source>
        <dbReference type="ARBA" id="ARBA00010587"/>
    </source>
</evidence>
<feature type="domain" description="Hemerythrin-like" evidence="5">
    <location>
        <begin position="12"/>
        <end position="125"/>
    </location>
</feature>
<dbReference type="Pfam" id="PF01814">
    <property type="entry name" value="Hemerythrin"/>
    <property type="match status" value="1"/>
</dbReference>
<reference evidence="7" key="1">
    <citation type="submission" date="2016-10" db="EMBL/GenBank/DDBJ databases">
        <authorList>
            <person name="Varghese N."/>
            <person name="Submissions S."/>
        </authorList>
    </citation>
    <scope>NUCLEOTIDE SEQUENCE [LARGE SCALE GENOMIC DNA]</scope>
    <source>
        <strain evidence="7">DSM 217</strain>
    </source>
</reference>
<evidence type="ECO:0000256" key="3">
    <source>
        <dbReference type="ARBA" id="ARBA00022723"/>
    </source>
</evidence>
<proteinExistence type="inferred from homology"/>
<evidence type="ECO:0000313" key="7">
    <source>
        <dbReference type="Proteomes" id="UP000198816"/>
    </source>
</evidence>
<dbReference type="CDD" id="cd12107">
    <property type="entry name" value="Hemerythrin"/>
    <property type="match status" value="1"/>
</dbReference>
<dbReference type="NCBIfam" id="TIGR02481">
    <property type="entry name" value="hemeryth_dom"/>
    <property type="match status" value="1"/>
</dbReference>
<dbReference type="InterPro" id="IPR016131">
    <property type="entry name" value="Haemerythrin_Fe_BS"/>
</dbReference>
<keyword evidence="4" id="KW-0408">Iron</keyword>
<dbReference type="PANTHER" id="PTHR37164:SF1">
    <property type="entry name" value="BACTERIOHEMERYTHRIN"/>
    <property type="match status" value="1"/>
</dbReference>
<evidence type="ECO:0000256" key="2">
    <source>
        <dbReference type="ARBA" id="ARBA00022621"/>
    </source>
</evidence>
<gene>
    <name evidence="6" type="ORF">SAMN05421783_11057</name>
</gene>
<dbReference type="EMBL" id="FNNZ01000010">
    <property type="protein sequence ID" value="SDW88718.1"/>
    <property type="molecule type" value="Genomic_DNA"/>
</dbReference>
<dbReference type="GO" id="GO:0046872">
    <property type="term" value="F:metal ion binding"/>
    <property type="evidence" value="ECO:0007669"/>
    <property type="project" value="UniProtKB-KW"/>
</dbReference>
<dbReference type="PANTHER" id="PTHR37164">
    <property type="entry name" value="BACTERIOHEMERYTHRIN"/>
    <property type="match status" value="1"/>
</dbReference>
<dbReference type="OrthoDB" id="1122424at2"/>
<keyword evidence="2" id="KW-0813">Transport</keyword>
<sequence>MLREWSDIYSIGIEEIDRQHQGFFAASHELYEAILDREAKTGVIDAVVFMRSYAETHFSTEEDFMRRHDYPDLDAHLRQHVAFMRRLDELENDLRTFGPGQELADRALEMTQDWLIDHIADEDVLYALHVKAGELGDHPARHREQPTVGDR</sequence>
<dbReference type="STRING" id="1058.SAMN05421783_11057"/>
<dbReference type="InterPro" id="IPR035938">
    <property type="entry name" value="Hemerythrin-like_sf"/>
</dbReference>
<evidence type="ECO:0000256" key="4">
    <source>
        <dbReference type="ARBA" id="ARBA00023004"/>
    </source>
</evidence>
<dbReference type="RefSeq" id="WP_093032077.1">
    <property type="nucleotide sequence ID" value="NZ_FNNZ01000010.1"/>
</dbReference>
<dbReference type="InterPro" id="IPR012312">
    <property type="entry name" value="Hemerythrin-like"/>
</dbReference>
<dbReference type="GO" id="GO:0005344">
    <property type="term" value="F:oxygen carrier activity"/>
    <property type="evidence" value="ECO:0007669"/>
    <property type="project" value="UniProtKB-KW"/>
</dbReference>
<keyword evidence="3" id="KW-0479">Metal-binding</keyword>
<keyword evidence="7" id="KW-1185">Reference proteome</keyword>
<accession>A0A1H2X7H4</accession>
<comment type="similarity">
    <text evidence="1">Belongs to the hemerythrin family.</text>
</comment>
<dbReference type="AlphaFoldDB" id="A0A1H2X7H4"/>
<dbReference type="Proteomes" id="UP000198816">
    <property type="component" value="Unassembled WGS sequence"/>
</dbReference>
<dbReference type="InterPro" id="IPR050669">
    <property type="entry name" value="Hemerythrin"/>
</dbReference>
<organism evidence="6 7">
    <name type="scientific">Thiocapsa roseopersicina</name>
    <dbReference type="NCBI Taxonomy" id="1058"/>
    <lineage>
        <taxon>Bacteria</taxon>
        <taxon>Pseudomonadati</taxon>
        <taxon>Pseudomonadota</taxon>
        <taxon>Gammaproteobacteria</taxon>
        <taxon>Chromatiales</taxon>
        <taxon>Chromatiaceae</taxon>
        <taxon>Thiocapsa</taxon>
    </lineage>
</organism>
<dbReference type="NCBIfam" id="NF033749">
    <property type="entry name" value="bact_hemeryth"/>
    <property type="match status" value="1"/>
</dbReference>
<dbReference type="Gene3D" id="1.20.120.50">
    <property type="entry name" value="Hemerythrin-like"/>
    <property type="match status" value="1"/>
</dbReference>
<evidence type="ECO:0000259" key="5">
    <source>
        <dbReference type="Pfam" id="PF01814"/>
    </source>
</evidence>
<evidence type="ECO:0000313" key="6">
    <source>
        <dbReference type="EMBL" id="SDW88718.1"/>
    </source>
</evidence>